<sequence>SAETDQYMSTLNAFGFKQLITEPTRITARTATLIDHILINNSDQVINSGTKHMHYASVLGPRTYFLHRGSQTTLNIYMMPLRDKALKRFNTSKRPERWNYYKSLRNLVTLSIRNEKRLTLTINSRKMTLNHFGKILGKYNIISSNKPSGIPDYLKDVNSINNYFVSSVDVNSNVTVPREYENLRPDVEEFKFAPVVKNDIIGVLNKIKSNSVGIDITNNMIRYCCPVLIPFLTHLINFCLENGVVPDD</sequence>
<name>A0A8K0DIX3_IGNLU</name>
<keyword evidence="2" id="KW-1185">Reference proteome</keyword>
<comment type="caution">
    <text evidence="1">The sequence shown here is derived from an EMBL/GenBank/DDBJ whole genome shotgun (WGS) entry which is preliminary data.</text>
</comment>
<evidence type="ECO:0000313" key="1">
    <source>
        <dbReference type="EMBL" id="KAF2901345.1"/>
    </source>
</evidence>
<dbReference type="Proteomes" id="UP000801492">
    <property type="component" value="Unassembled WGS sequence"/>
</dbReference>
<dbReference type="EMBL" id="VTPC01001694">
    <property type="protein sequence ID" value="KAF2901345.1"/>
    <property type="molecule type" value="Genomic_DNA"/>
</dbReference>
<evidence type="ECO:0000313" key="2">
    <source>
        <dbReference type="Proteomes" id="UP000801492"/>
    </source>
</evidence>
<gene>
    <name evidence="1" type="ORF">ILUMI_04841</name>
</gene>
<accession>A0A8K0DIX3</accession>
<proteinExistence type="predicted"/>
<protein>
    <submittedName>
        <fullName evidence="1">Uncharacterized protein</fullName>
    </submittedName>
</protein>
<dbReference type="AlphaFoldDB" id="A0A8K0DIX3"/>
<feature type="non-terminal residue" evidence="1">
    <location>
        <position position="248"/>
    </location>
</feature>
<reference evidence="1" key="1">
    <citation type="submission" date="2019-08" db="EMBL/GenBank/DDBJ databases">
        <title>The genome of the North American firefly Photinus pyralis.</title>
        <authorList>
            <consortium name="Photinus pyralis genome working group"/>
            <person name="Fallon T.R."/>
            <person name="Sander Lower S.E."/>
            <person name="Weng J.-K."/>
        </authorList>
    </citation>
    <scope>NUCLEOTIDE SEQUENCE</scope>
    <source>
        <strain evidence="1">TRF0915ILg1</strain>
        <tissue evidence="1">Whole body</tissue>
    </source>
</reference>
<organism evidence="1 2">
    <name type="scientific">Ignelater luminosus</name>
    <name type="common">Cucubano</name>
    <name type="synonym">Pyrophorus luminosus</name>
    <dbReference type="NCBI Taxonomy" id="2038154"/>
    <lineage>
        <taxon>Eukaryota</taxon>
        <taxon>Metazoa</taxon>
        <taxon>Ecdysozoa</taxon>
        <taxon>Arthropoda</taxon>
        <taxon>Hexapoda</taxon>
        <taxon>Insecta</taxon>
        <taxon>Pterygota</taxon>
        <taxon>Neoptera</taxon>
        <taxon>Endopterygota</taxon>
        <taxon>Coleoptera</taxon>
        <taxon>Polyphaga</taxon>
        <taxon>Elateriformia</taxon>
        <taxon>Elateroidea</taxon>
        <taxon>Elateridae</taxon>
        <taxon>Agrypninae</taxon>
        <taxon>Pyrophorini</taxon>
        <taxon>Ignelater</taxon>
    </lineage>
</organism>